<dbReference type="Gene3D" id="3.40.1190.20">
    <property type="match status" value="1"/>
</dbReference>
<comment type="catalytic activity">
    <reaction evidence="1 11">
        <text>5-(2-hydroxyethyl)-4-methylthiazole + ATP = 4-methyl-5-(2-phosphooxyethyl)-thiazole + ADP + H(+)</text>
        <dbReference type="Rhea" id="RHEA:24212"/>
        <dbReference type="ChEBI" id="CHEBI:15378"/>
        <dbReference type="ChEBI" id="CHEBI:17957"/>
        <dbReference type="ChEBI" id="CHEBI:30616"/>
        <dbReference type="ChEBI" id="CHEBI:58296"/>
        <dbReference type="ChEBI" id="CHEBI:456216"/>
        <dbReference type="EC" id="2.7.1.50"/>
    </reaction>
</comment>
<evidence type="ECO:0000313" key="13">
    <source>
        <dbReference type="Proteomes" id="UP000316125"/>
    </source>
</evidence>
<feature type="binding site" evidence="11">
    <location>
        <position position="204"/>
    </location>
    <ligand>
        <name>substrate</name>
    </ligand>
</feature>
<feature type="binding site" evidence="11">
    <location>
        <position position="177"/>
    </location>
    <ligand>
        <name>ATP</name>
        <dbReference type="ChEBI" id="CHEBI:30616"/>
    </ligand>
</feature>
<comment type="pathway">
    <text evidence="3 11">Cofactor biosynthesis; thiamine diphosphate biosynthesis; 4-methyl-5-(2-phosphoethyl)-thiazole from 5-(2-hydroxyethyl)-4-methylthiazole: step 1/1.</text>
</comment>
<keyword evidence="8 11" id="KW-0067">ATP-binding</keyword>
<evidence type="ECO:0000256" key="2">
    <source>
        <dbReference type="ARBA" id="ARBA00001946"/>
    </source>
</evidence>
<keyword evidence="9 11" id="KW-0460">Magnesium</keyword>
<evidence type="ECO:0000256" key="3">
    <source>
        <dbReference type="ARBA" id="ARBA00004868"/>
    </source>
</evidence>
<proteinExistence type="inferred from homology"/>
<comment type="cofactor">
    <cofactor evidence="2 11">
        <name>Mg(2+)</name>
        <dbReference type="ChEBI" id="CHEBI:18420"/>
    </cofactor>
</comment>
<keyword evidence="4 11" id="KW-0808">Transferase</keyword>
<dbReference type="Proteomes" id="UP000316125">
    <property type="component" value="Chromosome"/>
</dbReference>
<keyword evidence="5 11" id="KW-0479">Metal-binding</keyword>
<feature type="binding site" evidence="11">
    <location>
        <position position="131"/>
    </location>
    <ligand>
        <name>ATP</name>
        <dbReference type="ChEBI" id="CHEBI:30616"/>
    </ligand>
</feature>
<evidence type="ECO:0000256" key="5">
    <source>
        <dbReference type="ARBA" id="ARBA00022723"/>
    </source>
</evidence>
<organism evidence="12 13">
    <name type="scientific">Microbacterium foliorum</name>
    <dbReference type="NCBI Taxonomy" id="104336"/>
    <lineage>
        <taxon>Bacteria</taxon>
        <taxon>Bacillati</taxon>
        <taxon>Actinomycetota</taxon>
        <taxon>Actinomycetes</taxon>
        <taxon>Micrococcales</taxon>
        <taxon>Microbacteriaceae</taxon>
        <taxon>Microbacterium</taxon>
    </lineage>
</organism>
<dbReference type="SUPFAM" id="SSF53613">
    <property type="entry name" value="Ribokinase-like"/>
    <property type="match status" value="1"/>
</dbReference>
<dbReference type="GO" id="GO:0009229">
    <property type="term" value="P:thiamine diphosphate biosynthetic process"/>
    <property type="evidence" value="ECO:0007669"/>
    <property type="project" value="UniProtKB-UniRule"/>
</dbReference>
<dbReference type="Pfam" id="PF02110">
    <property type="entry name" value="HK"/>
    <property type="match status" value="1"/>
</dbReference>
<evidence type="ECO:0000256" key="8">
    <source>
        <dbReference type="ARBA" id="ARBA00022840"/>
    </source>
</evidence>
<comment type="similarity">
    <text evidence="11">Belongs to the Thz kinase family.</text>
</comment>
<protein>
    <recommendedName>
        <fullName evidence="11">Hydroxyethylthiazole kinase</fullName>
        <ecNumber evidence="11">2.7.1.50</ecNumber>
    </recommendedName>
    <alternativeName>
        <fullName evidence="11">4-methyl-5-beta-hydroxyethylthiazole kinase</fullName>
        <shortName evidence="11">TH kinase</shortName>
        <shortName evidence="11">Thz kinase</shortName>
    </alternativeName>
</protein>
<evidence type="ECO:0000256" key="10">
    <source>
        <dbReference type="ARBA" id="ARBA00022977"/>
    </source>
</evidence>
<comment type="function">
    <text evidence="11">Catalyzes the phosphorylation of the hydroxyl group of 4-methyl-5-beta-hydroxyethylthiazole (THZ).</text>
</comment>
<accession>A0A4Y5YS41</accession>
<evidence type="ECO:0000256" key="11">
    <source>
        <dbReference type="HAMAP-Rule" id="MF_00228"/>
    </source>
</evidence>
<dbReference type="AlphaFoldDB" id="A0A4Y5YS41"/>
<dbReference type="InterPro" id="IPR029056">
    <property type="entry name" value="Ribokinase-like"/>
</dbReference>
<dbReference type="RefSeq" id="WP_140037501.1">
    <property type="nucleotide sequence ID" value="NZ_CP041040.1"/>
</dbReference>
<dbReference type="UniPathway" id="UPA00060">
    <property type="reaction ID" value="UER00139"/>
</dbReference>
<dbReference type="PRINTS" id="PR01099">
    <property type="entry name" value="HYETHTZKNASE"/>
</dbReference>
<keyword evidence="10 11" id="KW-0784">Thiamine biosynthesis</keyword>
<feature type="binding site" evidence="11">
    <location>
        <position position="56"/>
    </location>
    <ligand>
        <name>substrate</name>
    </ligand>
</feature>
<evidence type="ECO:0000313" key="12">
    <source>
        <dbReference type="EMBL" id="QDE35305.1"/>
    </source>
</evidence>
<dbReference type="HAMAP" id="MF_00228">
    <property type="entry name" value="Thz_kinase"/>
    <property type="match status" value="1"/>
</dbReference>
<sequence length="282" mass="28093">MSDRLRPQSESTLAASATELLSVLRERPPLTHCITNSVVTGFTANVLLALGAAPAMVDIVGESGLFAGVASGLLINLGTPTPEQRAASLEAVDGAATAGTPWVLDPVAIGALPVRTALAHELTASRPTAIRGNASEILALAGLSAGGRGVDATDSTDAAEEAALALAARHGSVVAVSGPVDLITDGLRVVRIANGHEMLTRVTGGGCALGAVMAAFLGSARESRTDPLTAVASASLIYTVAAEHAAARAAGPGSFAVALLDALAAITSEQVAAAARVEERTL</sequence>
<name>A0A4Y5YS41_9MICO</name>
<evidence type="ECO:0000256" key="6">
    <source>
        <dbReference type="ARBA" id="ARBA00022741"/>
    </source>
</evidence>
<dbReference type="InterPro" id="IPR000417">
    <property type="entry name" value="Hyethyz_kinase"/>
</dbReference>
<dbReference type="EC" id="2.7.1.50" evidence="11"/>
<dbReference type="NCBIfam" id="NF006830">
    <property type="entry name" value="PRK09355.1"/>
    <property type="match status" value="1"/>
</dbReference>
<dbReference type="GO" id="GO:0004417">
    <property type="term" value="F:hydroxyethylthiazole kinase activity"/>
    <property type="evidence" value="ECO:0007669"/>
    <property type="project" value="UniProtKB-UniRule"/>
</dbReference>
<evidence type="ECO:0000256" key="1">
    <source>
        <dbReference type="ARBA" id="ARBA00001771"/>
    </source>
</evidence>
<keyword evidence="6 11" id="KW-0547">Nucleotide-binding</keyword>
<dbReference type="GO" id="GO:0009228">
    <property type="term" value="P:thiamine biosynthetic process"/>
    <property type="evidence" value="ECO:0007669"/>
    <property type="project" value="UniProtKB-KW"/>
</dbReference>
<dbReference type="EMBL" id="CP041040">
    <property type="protein sequence ID" value="QDE35305.1"/>
    <property type="molecule type" value="Genomic_DNA"/>
</dbReference>
<reference evidence="12 13" key="1">
    <citation type="submission" date="2019-06" db="EMBL/GenBank/DDBJ databases">
        <title>Complete genome of Microbacterium foliorum M2.</title>
        <authorList>
            <person name="Cao G."/>
        </authorList>
    </citation>
    <scope>NUCLEOTIDE SEQUENCE [LARGE SCALE GENOMIC DNA]</scope>
    <source>
        <strain evidence="12 13">M2</strain>
    </source>
</reference>
<dbReference type="OrthoDB" id="8909021at2"/>
<evidence type="ECO:0000256" key="9">
    <source>
        <dbReference type="ARBA" id="ARBA00022842"/>
    </source>
</evidence>
<evidence type="ECO:0000256" key="7">
    <source>
        <dbReference type="ARBA" id="ARBA00022777"/>
    </source>
</evidence>
<gene>
    <name evidence="11 12" type="primary">thiM</name>
    <name evidence="12" type="ORF">FIV50_11230</name>
</gene>
<dbReference type="PIRSF" id="PIRSF000513">
    <property type="entry name" value="Thz_kinase"/>
    <property type="match status" value="1"/>
</dbReference>
<dbReference type="GO" id="GO:0005524">
    <property type="term" value="F:ATP binding"/>
    <property type="evidence" value="ECO:0007669"/>
    <property type="project" value="UniProtKB-UniRule"/>
</dbReference>
<keyword evidence="7 11" id="KW-0418">Kinase</keyword>
<dbReference type="CDD" id="cd01170">
    <property type="entry name" value="THZ_kinase"/>
    <property type="match status" value="1"/>
</dbReference>
<evidence type="ECO:0000256" key="4">
    <source>
        <dbReference type="ARBA" id="ARBA00022679"/>
    </source>
</evidence>
<dbReference type="GO" id="GO:0000287">
    <property type="term" value="F:magnesium ion binding"/>
    <property type="evidence" value="ECO:0007669"/>
    <property type="project" value="UniProtKB-UniRule"/>
</dbReference>